<keyword evidence="1" id="KW-0378">Hydrolase</keyword>
<keyword evidence="2" id="KW-1185">Reference proteome</keyword>
<evidence type="ECO:0000313" key="2">
    <source>
        <dbReference type="Proteomes" id="UP000286268"/>
    </source>
</evidence>
<dbReference type="Pfam" id="PF13419">
    <property type="entry name" value="HAD_2"/>
    <property type="match status" value="1"/>
</dbReference>
<dbReference type="Proteomes" id="UP000286268">
    <property type="component" value="Chromosome"/>
</dbReference>
<dbReference type="NCBIfam" id="TIGR01549">
    <property type="entry name" value="HAD-SF-IA-v1"/>
    <property type="match status" value="1"/>
</dbReference>
<dbReference type="PANTHER" id="PTHR47829">
    <property type="entry name" value="HYDROLASE, PUTATIVE (AFU_ORTHOLOGUE AFUA_1G12880)-RELATED"/>
    <property type="match status" value="1"/>
</dbReference>
<proteinExistence type="predicted"/>
<dbReference type="InterPro" id="IPR036412">
    <property type="entry name" value="HAD-like_sf"/>
</dbReference>
<dbReference type="SUPFAM" id="SSF56784">
    <property type="entry name" value="HAD-like"/>
    <property type="match status" value="1"/>
</dbReference>
<dbReference type="InterPro" id="IPR006439">
    <property type="entry name" value="HAD-SF_hydro_IA"/>
</dbReference>
<dbReference type="OrthoDB" id="9131041at2"/>
<name>A0A410DW01_9CLOT</name>
<evidence type="ECO:0000313" key="1">
    <source>
        <dbReference type="EMBL" id="QAA33148.1"/>
    </source>
</evidence>
<organism evidence="1 2">
    <name type="scientific">Clostridium manihotivorum</name>
    <dbReference type="NCBI Taxonomy" id="2320868"/>
    <lineage>
        <taxon>Bacteria</taxon>
        <taxon>Bacillati</taxon>
        <taxon>Bacillota</taxon>
        <taxon>Clostridia</taxon>
        <taxon>Eubacteriales</taxon>
        <taxon>Clostridiaceae</taxon>
        <taxon>Clostridium</taxon>
    </lineage>
</organism>
<dbReference type="InterPro" id="IPR023214">
    <property type="entry name" value="HAD_sf"/>
</dbReference>
<dbReference type="KEGG" id="cmah:C1I91_16730"/>
<sequence>MMINKQVKAILFDSGKVLNYPKTGHWFITSNFFKYIDAEKYKKIDKNKINNAFVKAQEYISQQNYIKTEHEEYEHFYKFYRIFSEELTELNLTDSSIKDLTKDLVYNNKKYTFYEDAKEVVTKLSVDYKLAIVSDAWPSLENVFVQADLRKYFSSFIISSKLGVTKPNEFMYKSALQELNMKAEQCIFIDDNIKNCDGAKKLGIESLLLCRDEKSFMYHKFTCRKHRVIKSLLDL</sequence>
<dbReference type="GO" id="GO:0016787">
    <property type="term" value="F:hydrolase activity"/>
    <property type="evidence" value="ECO:0007669"/>
    <property type="project" value="UniProtKB-KW"/>
</dbReference>
<dbReference type="InterPro" id="IPR041492">
    <property type="entry name" value="HAD_2"/>
</dbReference>
<dbReference type="PANTHER" id="PTHR47829:SF1">
    <property type="entry name" value="HAD FAMILY PHOSPHATASE"/>
    <property type="match status" value="1"/>
</dbReference>
<dbReference type="SFLD" id="SFLDS00003">
    <property type="entry name" value="Haloacid_Dehalogenase"/>
    <property type="match status" value="1"/>
</dbReference>
<dbReference type="NCBIfam" id="TIGR01509">
    <property type="entry name" value="HAD-SF-IA-v3"/>
    <property type="match status" value="1"/>
</dbReference>
<dbReference type="EMBL" id="CP025746">
    <property type="protein sequence ID" value="QAA33148.1"/>
    <property type="molecule type" value="Genomic_DNA"/>
</dbReference>
<reference evidence="1 2" key="1">
    <citation type="submission" date="2018-01" db="EMBL/GenBank/DDBJ databases">
        <title>Genome Sequencing and Assembly of Anaerobacter polyendosporus strain CT4.</title>
        <authorList>
            <person name="Tachaapaikoon C."/>
            <person name="Sutheeworapong S."/>
            <person name="Jenjaroenpun P."/>
            <person name="Wongsurawat T."/>
            <person name="Nookeaw I."/>
            <person name="Cheawchanlertfa P."/>
            <person name="Kosugi A."/>
            <person name="Cheevadhanarak S."/>
            <person name="Ratanakhanokchai K."/>
        </authorList>
    </citation>
    <scope>NUCLEOTIDE SEQUENCE [LARGE SCALE GENOMIC DNA]</scope>
    <source>
        <strain evidence="1 2">CT4</strain>
    </source>
</reference>
<protein>
    <submittedName>
        <fullName evidence="1">HAD family hydrolase</fullName>
    </submittedName>
</protein>
<dbReference type="SFLD" id="SFLDG01129">
    <property type="entry name" value="C1.5:_HAD__Beta-PGM__Phosphata"/>
    <property type="match status" value="1"/>
</dbReference>
<dbReference type="AlphaFoldDB" id="A0A410DW01"/>
<dbReference type="Gene3D" id="3.40.50.1000">
    <property type="entry name" value="HAD superfamily/HAD-like"/>
    <property type="match status" value="1"/>
</dbReference>
<dbReference type="InterPro" id="IPR052898">
    <property type="entry name" value="ACAD10-like"/>
</dbReference>
<accession>A0A410DW01</accession>
<gene>
    <name evidence="1" type="ORF">C1I91_16730</name>
</gene>